<protein>
    <recommendedName>
        <fullName evidence="2">DUF8201 domain-containing protein</fullName>
    </recommendedName>
</protein>
<evidence type="ECO:0000256" key="1">
    <source>
        <dbReference type="SAM" id="Phobius"/>
    </source>
</evidence>
<dbReference type="InterPro" id="IPR058514">
    <property type="entry name" value="DUF8201"/>
</dbReference>
<name>A0A3L9M9L9_9FLAO</name>
<reference evidence="3 4" key="1">
    <citation type="submission" date="2018-10" db="EMBL/GenBank/DDBJ databases">
        <authorList>
            <person name="Chen X."/>
        </authorList>
    </citation>
    <scope>NUCLEOTIDE SEQUENCE [LARGE SCALE GENOMIC DNA]</scope>
    <source>
        <strain evidence="3 4">YIM 102668</strain>
    </source>
</reference>
<feature type="transmembrane region" description="Helical" evidence="1">
    <location>
        <begin position="216"/>
        <end position="244"/>
    </location>
</feature>
<dbReference type="Proteomes" id="UP000275348">
    <property type="component" value="Unassembled WGS sequence"/>
</dbReference>
<feature type="transmembrane region" description="Helical" evidence="1">
    <location>
        <begin position="178"/>
        <end position="204"/>
    </location>
</feature>
<accession>A0A3L9M9L9</accession>
<feature type="transmembrane region" description="Helical" evidence="1">
    <location>
        <begin position="156"/>
        <end position="172"/>
    </location>
</feature>
<feature type="transmembrane region" description="Helical" evidence="1">
    <location>
        <begin position="327"/>
        <end position="344"/>
    </location>
</feature>
<keyword evidence="1" id="KW-1133">Transmembrane helix</keyword>
<organism evidence="3 4">
    <name type="scientific">Faecalibacter macacae</name>
    <dbReference type="NCBI Taxonomy" id="1859289"/>
    <lineage>
        <taxon>Bacteria</taxon>
        <taxon>Pseudomonadati</taxon>
        <taxon>Bacteroidota</taxon>
        <taxon>Flavobacteriia</taxon>
        <taxon>Flavobacteriales</taxon>
        <taxon>Weeksellaceae</taxon>
        <taxon>Faecalibacter</taxon>
    </lineage>
</organism>
<dbReference type="Pfam" id="PF26626">
    <property type="entry name" value="DUF8201"/>
    <property type="match status" value="1"/>
</dbReference>
<dbReference type="NCBIfam" id="NF047510">
    <property type="entry name" value="LIC_10190_fam"/>
    <property type="match status" value="1"/>
</dbReference>
<feature type="domain" description="DUF8201" evidence="2">
    <location>
        <begin position="2"/>
        <end position="355"/>
    </location>
</feature>
<feature type="transmembrane region" description="Helical" evidence="1">
    <location>
        <begin position="302"/>
        <end position="320"/>
    </location>
</feature>
<feature type="transmembrane region" description="Helical" evidence="1">
    <location>
        <begin position="12"/>
        <end position="35"/>
    </location>
</feature>
<feature type="transmembrane region" description="Helical" evidence="1">
    <location>
        <begin position="120"/>
        <end position="149"/>
    </location>
</feature>
<evidence type="ECO:0000313" key="3">
    <source>
        <dbReference type="EMBL" id="RLZ09755.1"/>
    </source>
</evidence>
<feature type="transmembrane region" description="Helical" evidence="1">
    <location>
        <begin position="373"/>
        <end position="390"/>
    </location>
</feature>
<evidence type="ECO:0000313" key="4">
    <source>
        <dbReference type="Proteomes" id="UP000275348"/>
    </source>
</evidence>
<sequence>MFTGVLSLISAIFIPLNIYYEFGLISIGVVLAIYNRFWKYSWPKQKVFYLLCLICCFVGSMNAYIFDTFSYYFPTIKWLDDYGLVKGLANFDFNLGQTSFWHIIQASFNQTIDQYYKINVLITIIFILFLFEIKKLVYVIFLPVFFLFLASPSPDLPIFILSSIIILNWIIYQNKNSIGYGLVLSTFLVLIKPIAFVLPIFFLFLSFKDYKSFVKVYTIVCFLTILFIIKNIFLTGNITFPLAIGNLNFLEYSVPENVYHLSGIDGRYLITSRESPVNYEDFKTWSLLKYYTYIFNNLHLSIYLYLFICICNILFCIYALYKKDNGLILLSILLLFKVIVFWIISIQYRFILDGLLLICCFLMIRINFNQNYLVILCILTSILLVFSNKINRLNNINFMRGVVQYNIINVLYPYNYKVKIKKIRLSNFETNYVINSEVSADAKQPTINYRLYKSYINKEQIPILIDSTNINKGFRVIYFNPQNENETDFIRQ</sequence>
<keyword evidence="4" id="KW-1185">Reference proteome</keyword>
<keyword evidence="1" id="KW-0812">Transmembrane</keyword>
<dbReference type="OrthoDB" id="344987at2"/>
<dbReference type="EMBL" id="RDOJ01000009">
    <property type="protein sequence ID" value="RLZ09755.1"/>
    <property type="molecule type" value="Genomic_DNA"/>
</dbReference>
<gene>
    <name evidence="3" type="ORF">EAH69_08180</name>
</gene>
<comment type="caution">
    <text evidence="3">The sequence shown here is derived from an EMBL/GenBank/DDBJ whole genome shotgun (WGS) entry which is preliminary data.</text>
</comment>
<dbReference type="InterPro" id="IPR058065">
    <property type="entry name" value="LIC_10190-like"/>
</dbReference>
<dbReference type="AlphaFoldDB" id="A0A3L9M9L9"/>
<feature type="transmembrane region" description="Helical" evidence="1">
    <location>
        <begin position="47"/>
        <end position="66"/>
    </location>
</feature>
<keyword evidence="1" id="KW-0472">Membrane</keyword>
<evidence type="ECO:0000259" key="2">
    <source>
        <dbReference type="Pfam" id="PF26626"/>
    </source>
</evidence>
<proteinExistence type="predicted"/>